<dbReference type="InterPro" id="IPR004158">
    <property type="entry name" value="DUF247_pln"/>
</dbReference>
<dbReference type="AlphaFoldDB" id="A0A2U1KLM4"/>
<gene>
    <name evidence="1" type="ORF">CTI12_AA588360</name>
</gene>
<dbReference type="EMBL" id="PKPP01016468">
    <property type="protein sequence ID" value="PWA37676.1"/>
    <property type="molecule type" value="Genomic_DNA"/>
</dbReference>
<name>A0A2U1KLM4_ARTAN</name>
<evidence type="ECO:0000313" key="1">
    <source>
        <dbReference type="EMBL" id="PWA37676.1"/>
    </source>
</evidence>
<proteinExistence type="predicted"/>
<reference evidence="1 2" key="1">
    <citation type="journal article" date="2018" name="Mol. Plant">
        <title>The genome of Artemisia annua provides insight into the evolution of Asteraceae family and artemisinin biosynthesis.</title>
        <authorList>
            <person name="Shen Q."/>
            <person name="Zhang L."/>
            <person name="Liao Z."/>
            <person name="Wang S."/>
            <person name="Yan T."/>
            <person name="Shi P."/>
            <person name="Liu M."/>
            <person name="Fu X."/>
            <person name="Pan Q."/>
            <person name="Wang Y."/>
            <person name="Lv Z."/>
            <person name="Lu X."/>
            <person name="Zhang F."/>
            <person name="Jiang W."/>
            <person name="Ma Y."/>
            <person name="Chen M."/>
            <person name="Hao X."/>
            <person name="Li L."/>
            <person name="Tang Y."/>
            <person name="Lv G."/>
            <person name="Zhou Y."/>
            <person name="Sun X."/>
            <person name="Brodelius P.E."/>
            <person name="Rose J.K.C."/>
            <person name="Tang K."/>
        </authorList>
    </citation>
    <scope>NUCLEOTIDE SEQUENCE [LARGE SCALE GENOMIC DNA]</scope>
    <source>
        <strain evidence="2">cv. Huhao1</strain>
        <tissue evidence="1">Leaf</tissue>
    </source>
</reference>
<comment type="caution">
    <text evidence="1">The sequence shown here is derived from an EMBL/GenBank/DDBJ whole genome shotgun (WGS) entry which is preliminary data.</text>
</comment>
<dbReference type="OrthoDB" id="1621957at2759"/>
<organism evidence="1 2">
    <name type="scientific">Artemisia annua</name>
    <name type="common">Sweet wormwood</name>
    <dbReference type="NCBI Taxonomy" id="35608"/>
    <lineage>
        <taxon>Eukaryota</taxon>
        <taxon>Viridiplantae</taxon>
        <taxon>Streptophyta</taxon>
        <taxon>Embryophyta</taxon>
        <taxon>Tracheophyta</taxon>
        <taxon>Spermatophyta</taxon>
        <taxon>Magnoliopsida</taxon>
        <taxon>eudicotyledons</taxon>
        <taxon>Gunneridae</taxon>
        <taxon>Pentapetalae</taxon>
        <taxon>asterids</taxon>
        <taxon>campanulids</taxon>
        <taxon>Asterales</taxon>
        <taxon>Asteraceae</taxon>
        <taxon>Asteroideae</taxon>
        <taxon>Anthemideae</taxon>
        <taxon>Artemisiinae</taxon>
        <taxon>Artemisia</taxon>
    </lineage>
</organism>
<accession>A0A2U1KLM4</accession>
<protein>
    <submittedName>
        <fullName evidence="1">Uncharacterized protein</fullName>
    </submittedName>
</protein>
<dbReference type="Proteomes" id="UP000245207">
    <property type="component" value="Unassembled WGS sequence"/>
</dbReference>
<sequence>MASLNPSLSPNIGNKPWVDQISKTLQTQLAIPIDTPPVSIYEVPKIIKTENPEAYVPRRIGLGPNHHFQPELYKKMEQKKLTAVRRVLKLHQIHDYKQQVVEKIKQTIPAICACYDSYLDLDYDTLAWVFAIDGIFVIDELNTYSKCGLAIEANDLIKLENQIPLTVLKEIHKALSGENAQTQDDHLEFKLQVFCESHSPFGISNVKTNFDHANHLLDYMYHSIVNNETLTLRKVEFTSLGSSDPVKKDVKLELVGAIMKVAEMIPGAIPLIRIIESISQLFAESVGPVDELIVPTASELWKTARVKFRLSPINEGIRNIKFVNGKERVCYLPLITLNSNSEVVLRNLVAYEKLMAKNDPTYASEYGLDLTGYVDFMSGIIDTVHDVKILREGKVIEGDLGDEEIAKLFNGMRKTRGKVSVETEMMKIVAQLNQVYDSTPIVWFQKLIEKQLRDWSKTITVTISILTTLFLFHQGGVKLYEMMAEAARRRSGEVEMMAEAVKRRSSEACMMVGGGDGCRRSGCRPVNLDGGCGRPVNLDTGRDGDGPWQQHFGGIK</sequence>
<dbReference type="STRING" id="35608.A0A2U1KLM4"/>
<keyword evidence="2" id="KW-1185">Reference proteome</keyword>
<dbReference type="PANTHER" id="PTHR31549">
    <property type="entry name" value="PROTEIN, PUTATIVE (DUF247)-RELATED-RELATED"/>
    <property type="match status" value="1"/>
</dbReference>
<dbReference type="PANTHER" id="PTHR31549:SF279">
    <property type="match status" value="1"/>
</dbReference>
<dbReference type="Pfam" id="PF03140">
    <property type="entry name" value="DUF247"/>
    <property type="match status" value="1"/>
</dbReference>
<evidence type="ECO:0000313" key="2">
    <source>
        <dbReference type="Proteomes" id="UP000245207"/>
    </source>
</evidence>